<dbReference type="Gene3D" id="1.10.287.1700">
    <property type="match status" value="1"/>
</dbReference>
<comment type="caution">
    <text evidence="1">The sequence shown here is derived from an EMBL/GenBank/DDBJ whole genome shotgun (WGS) entry which is preliminary data.</text>
</comment>
<dbReference type="Proteomes" id="UP000321534">
    <property type="component" value="Unassembled WGS sequence"/>
</dbReference>
<dbReference type="EMBL" id="BJYX01000001">
    <property type="protein sequence ID" value="GEO28327.1"/>
    <property type="molecule type" value="Genomic_DNA"/>
</dbReference>
<evidence type="ECO:0000313" key="1">
    <source>
        <dbReference type="EMBL" id="GEO28327.1"/>
    </source>
</evidence>
<accession>A0A512CVV6</accession>
<protein>
    <recommendedName>
        <fullName evidence="3">Flagellar FliJ protein</fullName>
    </recommendedName>
</protein>
<keyword evidence="2" id="KW-1185">Reference proteome</keyword>
<name>A0A512CVV6_9MICO</name>
<dbReference type="InterPro" id="IPR053716">
    <property type="entry name" value="Flag_assembly_chemotaxis_eff"/>
</dbReference>
<gene>
    <name evidence="1" type="ORF">TAE01_01370</name>
</gene>
<dbReference type="OrthoDB" id="5125557at2"/>
<proteinExistence type="predicted"/>
<reference evidence="1 2" key="1">
    <citation type="submission" date="2019-07" db="EMBL/GenBank/DDBJ databases">
        <title>Whole genome shotgun sequence of Terrabacter aerolatus NBRC 106305.</title>
        <authorList>
            <person name="Hosoyama A."/>
            <person name="Uohara A."/>
            <person name="Ohji S."/>
            <person name="Ichikawa N."/>
        </authorList>
    </citation>
    <scope>NUCLEOTIDE SEQUENCE [LARGE SCALE GENOMIC DNA]</scope>
    <source>
        <strain evidence="1 2">NBRC 106305</strain>
    </source>
</reference>
<sequence length="144" mass="15263">MTVPFSLAGLLRLRRLEEVQAGAVYGAATARHAALVARTDRAIADAEAIRAEVDTIHELQAVAAARAASMAMLAELHALTAGAADERTNAQRGYSVARGRTLGLEKLEDRHAEGVHAAELAAEQVVLDELGSSARTRSARRDAR</sequence>
<organism evidence="1 2">
    <name type="scientific">Terrabacter aerolatus</name>
    <dbReference type="NCBI Taxonomy" id="422442"/>
    <lineage>
        <taxon>Bacteria</taxon>
        <taxon>Bacillati</taxon>
        <taxon>Actinomycetota</taxon>
        <taxon>Actinomycetes</taxon>
        <taxon>Micrococcales</taxon>
        <taxon>Intrasporangiaceae</taxon>
        <taxon>Terrabacter</taxon>
    </lineage>
</organism>
<evidence type="ECO:0008006" key="3">
    <source>
        <dbReference type="Google" id="ProtNLM"/>
    </source>
</evidence>
<evidence type="ECO:0000313" key="2">
    <source>
        <dbReference type="Proteomes" id="UP000321534"/>
    </source>
</evidence>
<dbReference type="AlphaFoldDB" id="A0A512CVV6"/>
<dbReference type="RefSeq" id="WP_147062387.1">
    <property type="nucleotide sequence ID" value="NZ_BAAARO010000025.1"/>
</dbReference>